<feature type="compositionally biased region" description="Low complexity" evidence="1">
    <location>
        <begin position="1"/>
        <end position="20"/>
    </location>
</feature>
<dbReference type="SUPFAM" id="SSF55729">
    <property type="entry name" value="Acyl-CoA N-acyltransferases (Nat)"/>
    <property type="match status" value="1"/>
</dbReference>
<dbReference type="Gene3D" id="3.40.630.30">
    <property type="match status" value="1"/>
</dbReference>
<dbReference type="Proteomes" id="UP001356095">
    <property type="component" value="Unassembled WGS sequence"/>
</dbReference>
<dbReference type="InterPro" id="IPR016181">
    <property type="entry name" value="Acyl_CoA_acyltransferase"/>
</dbReference>
<name>A0ABU7KH13_9ACTN</name>
<accession>A0ABU7KH13</accession>
<proteinExistence type="predicted"/>
<sequence length="210" mass="22352">MPVTPAPAASSSTTGAPVAADRPCGGHDTVWRIDNLTGAEVLADPAPWVRAYETVYSDAWHLPDHNSPPFASRLEFSAARPGFRLTACHSDGELAGFAYGYTLPPETGWWHGFAPLPGVDAGDVASEHPGRTFALCEALVHAPHRGRGVAGRTLPILMSGRGEERAACLVAETNTHALGIFLRNGWRHVGDVAPHPGWRAHHSLVLALNP</sequence>
<protein>
    <submittedName>
        <fullName evidence="2">GNAT family N-acetyltransferase</fullName>
    </submittedName>
</protein>
<evidence type="ECO:0000313" key="3">
    <source>
        <dbReference type="Proteomes" id="UP001356095"/>
    </source>
</evidence>
<organism evidence="2 3">
    <name type="scientific">Nocardiopsis codii</name>
    <dbReference type="NCBI Taxonomy" id="3065942"/>
    <lineage>
        <taxon>Bacteria</taxon>
        <taxon>Bacillati</taxon>
        <taxon>Actinomycetota</taxon>
        <taxon>Actinomycetes</taxon>
        <taxon>Streptosporangiales</taxon>
        <taxon>Nocardiopsidaceae</taxon>
        <taxon>Nocardiopsis</taxon>
    </lineage>
</organism>
<reference evidence="2 3" key="1">
    <citation type="submission" date="2023-08" db="EMBL/GenBank/DDBJ databases">
        <authorList>
            <person name="Girao M."/>
            <person name="Carvalho M.F."/>
        </authorList>
    </citation>
    <scope>NUCLEOTIDE SEQUENCE [LARGE SCALE GENOMIC DNA]</scope>
    <source>
        <strain evidence="2 3">CT-R113</strain>
    </source>
</reference>
<feature type="region of interest" description="Disordered" evidence="1">
    <location>
        <begin position="1"/>
        <end position="23"/>
    </location>
</feature>
<evidence type="ECO:0000256" key="1">
    <source>
        <dbReference type="SAM" id="MobiDB-lite"/>
    </source>
</evidence>
<comment type="caution">
    <text evidence="2">The sequence shown here is derived from an EMBL/GenBank/DDBJ whole genome shotgun (WGS) entry which is preliminary data.</text>
</comment>
<evidence type="ECO:0000313" key="2">
    <source>
        <dbReference type="EMBL" id="MEE2041204.1"/>
    </source>
</evidence>
<keyword evidence="3" id="KW-1185">Reference proteome</keyword>
<gene>
    <name evidence="2" type="ORF">Q8791_28670</name>
</gene>
<dbReference type="RefSeq" id="WP_330094962.1">
    <property type="nucleotide sequence ID" value="NZ_JAUZMY010000043.1"/>
</dbReference>
<dbReference type="EMBL" id="JAUZMY010000043">
    <property type="protein sequence ID" value="MEE2041204.1"/>
    <property type="molecule type" value="Genomic_DNA"/>
</dbReference>